<accession>A0A2N0ZK76</accession>
<evidence type="ECO:0000313" key="2">
    <source>
        <dbReference type="EMBL" id="PKG29893.1"/>
    </source>
</evidence>
<evidence type="ECO:0000313" key="3">
    <source>
        <dbReference type="Proteomes" id="UP000233343"/>
    </source>
</evidence>
<dbReference type="Proteomes" id="UP000233343">
    <property type="component" value="Unassembled WGS sequence"/>
</dbReference>
<dbReference type="Pfam" id="PF13021">
    <property type="entry name" value="DUF3885"/>
    <property type="match status" value="1"/>
</dbReference>
<proteinExistence type="predicted"/>
<comment type="caution">
    <text evidence="2">The sequence shown here is derived from an EMBL/GenBank/DDBJ whole genome shotgun (WGS) entry which is preliminary data.</text>
</comment>
<sequence>MELQEYINTTFPGLVLKPSLYYQSNISIHFDLARDLYQFKNETELNPDYFNRVYTQAISLFNDLFSAEDKILLVTNVYQNKDFVRKSKKKMMVYRHYIQNKDVRFRLKQEMLPYMFDDEENTEDYCTSQFSLQCCKQDIRYPLLIKAICNQDFPVLKPRLHNPYRLYHPDVFFINLTNNVIFYIYDDRGCEIIASDIGTIRPIYEKYTDLVNEYFRVEIDQRFK</sequence>
<name>A0A2N0ZK76_9BACI</name>
<gene>
    <name evidence="2" type="ORF">CWS20_05815</name>
</gene>
<dbReference type="InterPro" id="IPR024976">
    <property type="entry name" value="DUF3885"/>
</dbReference>
<organism evidence="2 3">
    <name type="scientific">Cytobacillus horneckiae</name>
    <dbReference type="NCBI Taxonomy" id="549687"/>
    <lineage>
        <taxon>Bacteria</taxon>
        <taxon>Bacillati</taxon>
        <taxon>Bacillota</taxon>
        <taxon>Bacilli</taxon>
        <taxon>Bacillales</taxon>
        <taxon>Bacillaceae</taxon>
        <taxon>Cytobacillus</taxon>
    </lineage>
</organism>
<feature type="domain" description="DUF3885" evidence="1">
    <location>
        <begin position="3"/>
        <end position="214"/>
    </location>
</feature>
<reference evidence="2 3" key="1">
    <citation type="journal article" date="2010" name="Int. J. Syst. Evol. Microbiol.">
        <title>Bacillus horneckiae sp. nov., isolated from a spacecraft-assembly clean room.</title>
        <authorList>
            <person name="Vaishampayan P."/>
            <person name="Probst A."/>
            <person name="Krishnamurthi S."/>
            <person name="Ghosh S."/>
            <person name="Osman S."/>
            <person name="McDowall A."/>
            <person name="Ruckmani A."/>
            <person name="Mayilraj S."/>
            <person name="Venkateswaran K."/>
        </authorList>
    </citation>
    <scope>NUCLEOTIDE SEQUENCE [LARGE SCALE GENOMIC DNA]</scope>
    <source>
        <strain evidence="3">1PO1SC</strain>
    </source>
</reference>
<evidence type="ECO:0000259" key="1">
    <source>
        <dbReference type="Pfam" id="PF13021"/>
    </source>
</evidence>
<dbReference type="EMBL" id="PISD01000010">
    <property type="protein sequence ID" value="PKG29893.1"/>
    <property type="molecule type" value="Genomic_DNA"/>
</dbReference>
<keyword evidence="3" id="KW-1185">Reference proteome</keyword>
<protein>
    <submittedName>
        <fullName evidence="2">DUF3885 domain-containing protein</fullName>
    </submittedName>
</protein>
<dbReference type="AlphaFoldDB" id="A0A2N0ZK76"/>
<dbReference type="RefSeq" id="WP_066195311.1">
    <property type="nucleotide sequence ID" value="NZ_JAFDQP010000008.1"/>
</dbReference>